<keyword evidence="2" id="KW-1185">Reference proteome</keyword>
<sequence length="79" mass="8799">MKVRYRVIHQRKSAIAALLSGRGYTDWYIAQRKRLFGWAPLGTYPSLEEAEAACDQHAGGKLLPGGGHVVAEFVRLDED</sequence>
<gene>
    <name evidence="1" type="ORF">D3876_19450</name>
</gene>
<reference evidence="1 2" key="1">
    <citation type="submission" date="2018-09" db="EMBL/GenBank/DDBJ databases">
        <authorList>
            <person name="Zhu H."/>
        </authorList>
    </citation>
    <scope>NUCLEOTIDE SEQUENCE [LARGE SCALE GENOMIC DNA]</scope>
    <source>
        <strain evidence="1 2">K2R01-6</strain>
    </source>
</reference>
<dbReference type="AlphaFoldDB" id="A0A418W7N9"/>
<dbReference type="Proteomes" id="UP000286100">
    <property type="component" value="Unassembled WGS sequence"/>
</dbReference>
<evidence type="ECO:0000313" key="2">
    <source>
        <dbReference type="Proteomes" id="UP000286100"/>
    </source>
</evidence>
<protein>
    <submittedName>
        <fullName evidence="1">Uncharacterized protein</fullName>
    </submittedName>
</protein>
<organism evidence="1 2">
    <name type="scientific">Sphingomonas cavernae</name>
    <dbReference type="NCBI Taxonomy" id="2320861"/>
    <lineage>
        <taxon>Bacteria</taxon>
        <taxon>Pseudomonadati</taxon>
        <taxon>Pseudomonadota</taxon>
        <taxon>Alphaproteobacteria</taxon>
        <taxon>Sphingomonadales</taxon>
        <taxon>Sphingomonadaceae</taxon>
        <taxon>Sphingomonas</taxon>
    </lineage>
</organism>
<proteinExistence type="predicted"/>
<comment type="caution">
    <text evidence="1">The sequence shown here is derived from an EMBL/GenBank/DDBJ whole genome shotgun (WGS) entry which is preliminary data.</text>
</comment>
<name>A0A418W7N9_9SPHN</name>
<dbReference type="EMBL" id="QYUM01000004">
    <property type="protein sequence ID" value="RJF86011.1"/>
    <property type="molecule type" value="Genomic_DNA"/>
</dbReference>
<dbReference type="RefSeq" id="WP_119765319.1">
    <property type="nucleotide sequence ID" value="NZ_QYUM01000004.1"/>
</dbReference>
<dbReference type="OrthoDB" id="7569897at2"/>
<evidence type="ECO:0000313" key="1">
    <source>
        <dbReference type="EMBL" id="RJF86011.1"/>
    </source>
</evidence>
<accession>A0A418W7N9</accession>